<evidence type="ECO:0000313" key="6">
    <source>
        <dbReference type="Proteomes" id="UP000237472"/>
    </source>
</evidence>
<dbReference type="Pfam" id="PF02545">
    <property type="entry name" value="Maf"/>
    <property type="match status" value="1"/>
</dbReference>
<dbReference type="CDD" id="cd00985">
    <property type="entry name" value="Maf_Ham1"/>
    <property type="match status" value="1"/>
</dbReference>
<sequence>MLILASSSKIRATLLQNEGIEFKQVSFNYDESLKKDIKAHFYVQKIVLEKERQFFQKNAQKNETILFADSVVSVKGQILTKATNDEEALKMLLMQSQNEVSVLSAFLLQSPLKRVFSLSKTTLFLAQFDEEDMKQYIQSKLYLNKAGALMCEGFHQKYILKQSGSLNTALGLDTQSLKAYL</sequence>
<keyword evidence="7" id="KW-1185">Reference proteome</keyword>
<reference evidence="5" key="2">
    <citation type="submission" date="2015-06" db="EMBL/GenBank/DDBJ databases">
        <authorList>
            <person name="Hoefler B.C."/>
            <person name="Straight P.D."/>
        </authorList>
    </citation>
    <scope>NUCLEOTIDE SEQUENCE [LARGE SCALE GENOMIC DNA]</scope>
    <source>
        <strain evidence="5">73/13</strain>
    </source>
</reference>
<keyword evidence="3" id="KW-0546">Nucleotide metabolism</keyword>
<dbReference type="SUPFAM" id="SSF52972">
    <property type="entry name" value="ITPase-like"/>
    <property type="match status" value="1"/>
</dbReference>
<evidence type="ECO:0000313" key="4">
    <source>
        <dbReference type="EMBL" id="MBS4240136.1"/>
    </source>
</evidence>
<comment type="cofactor">
    <cofactor evidence="1">
        <name>a divalent metal cation</name>
        <dbReference type="ChEBI" id="CHEBI:60240"/>
    </cofactor>
</comment>
<dbReference type="PANTHER" id="PTHR43213">
    <property type="entry name" value="BIFUNCTIONAL DTTP/UTP PYROPHOSPHATASE/METHYLTRANSFERASE PROTEIN-RELATED"/>
    <property type="match status" value="1"/>
</dbReference>
<reference evidence="4" key="3">
    <citation type="submission" date="2019-07" db="EMBL/GenBank/DDBJ databases">
        <authorList>
            <person name="Miller W.G."/>
        </authorList>
    </citation>
    <scope>NUCLEOTIDE SEQUENCE</scope>
    <source>
        <strain evidence="4">52/13</strain>
    </source>
</reference>
<dbReference type="Proteomes" id="UP000811399">
    <property type="component" value="Unassembled WGS sequence"/>
</dbReference>
<evidence type="ECO:0000313" key="5">
    <source>
        <dbReference type="EMBL" id="PHY92171.1"/>
    </source>
</evidence>
<dbReference type="EMBL" id="LDWY01000011">
    <property type="protein sequence ID" value="PHY92171.1"/>
    <property type="molecule type" value="Genomic_DNA"/>
</dbReference>
<dbReference type="Proteomes" id="UP000237472">
    <property type="component" value="Unassembled WGS sequence"/>
</dbReference>
<dbReference type="GeneID" id="77267011"/>
<dbReference type="InterPro" id="IPR029001">
    <property type="entry name" value="ITPase-like_fam"/>
</dbReference>
<reference evidence="6" key="1">
    <citation type="submission" date="2015-06" db="EMBL/GenBank/DDBJ databases">
        <authorList>
            <person name="Parisi A."/>
            <person name="Chiara M."/>
            <person name="Florio D."/>
            <person name="Miccolupo A."/>
            <person name="Manzari C."/>
            <person name="Mion D."/>
            <person name="Caruso M."/>
            <person name="D'erchia A.M."/>
            <person name="Zanoni R."/>
        </authorList>
    </citation>
    <scope>NUCLEOTIDE SEQUENCE [LARGE SCALE GENOMIC DNA]</scope>
    <source>
        <strain evidence="6">73/13</strain>
    </source>
</reference>
<dbReference type="PANTHER" id="PTHR43213:SF5">
    <property type="entry name" value="BIFUNCTIONAL DTTP_UTP PYROPHOSPHATASE_METHYLTRANSFERASE PROTEIN-RELATED"/>
    <property type="match status" value="1"/>
</dbReference>
<proteinExistence type="predicted"/>
<dbReference type="OrthoDB" id="5339137at2"/>
<dbReference type="AlphaFoldDB" id="A0A2G4R6K4"/>
<evidence type="ECO:0000256" key="2">
    <source>
        <dbReference type="ARBA" id="ARBA00022801"/>
    </source>
</evidence>
<dbReference type="InterPro" id="IPR003697">
    <property type="entry name" value="Maf-like"/>
</dbReference>
<dbReference type="PIRSF" id="PIRSF006305">
    <property type="entry name" value="Maf"/>
    <property type="match status" value="1"/>
</dbReference>
<gene>
    <name evidence="5" type="ORF">AA994_01160</name>
    <name evidence="4" type="ORF">CVU5213_00040</name>
</gene>
<dbReference type="NCBIfam" id="NF003141">
    <property type="entry name" value="PRK04056.1"/>
    <property type="match status" value="1"/>
</dbReference>
<dbReference type="Gene3D" id="3.90.950.10">
    <property type="match status" value="1"/>
</dbReference>
<evidence type="ECO:0000256" key="3">
    <source>
        <dbReference type="ARBA" id="ARBA00023080"/>
    </source>
</evidence>
<dbReference type="GO" id="GO:0009117">
    <property type="term" value="P:nucleotide metabolic process"/>
    <property type="evidence" value="ECO:0007669"/>
    <property type="project" value="UniProtKB-KW"/>
</dbReference>
<dbReference type="EMBL" id="VJYU01000001">
    <property type="protein sequence ID" value="MBS4240136.1"/>
    <property type="molecule type" value="Genomic_DNA"/>
</dbReference>
<protein>
    <submittedName>
        <fullName evidence="4">Septum formation inhibitor Maf</fullName>
    </submittedName>
    <submittedName>
        <fullName evidence="5">Septum formation protein Maf</fullName>
    </submittedName>
</protein>
<comment type="caution">
    <text evidence="5">The sequence shown here is derived from an EMBL/GenBank/DDBJ whole genome shotgun (WGS) entry which is preliminary data.</text>
</comment>
<keyword evidence="2" id="KW-0378">Hydrolase</keyword>
<organism evidence="5 6">
    <name type="scientific">Campylobacter vulpis</name>
    <dbReference type="NCBI Taxonomy" id="1655500"/>
    <lineage>
        <taxon>Bacteria</taxon>
        <taxon>Pseudomonadati</taxon>
        <taxon>Campylobacterota</taxon>
        <taxon>Epsilonproteobacteria</taxon>
        <taxon>Campylobacterales</taxon>
        <taxon>Campylobacteraceae</taxon>
        <taxon>Campylobacter</taxon>
    </lineage>
</organism>
<evidence type="ECO:0000256" key="1">
    <source>
        <dbReference type="ARBA" id="ARBA00001968"/>
    </source>
</evidence>
<dbReference type="RefSeq" id="WP_099460941.1">
    <property type="nucleotide sequence ID" value="NZ_CP041617.1"/>
</dbReference>
<dbReference type="GO" id="GO:0047429">
    <property type="term" value="F:nucleoside triphosphate diphosphatase activity"/>
    <property type="evidence" value="ECO:0007669"/>
    <property type="project" value="InterPro"/>
</dbReference>
<evidence type="ECO:0000313" key="7">
    <source>
        <dbReference type="Proteomes" id="UP000811399"/>
    </source>
</evidence>
<accession>A0A2G4R6K4</accession>
<dbReference type="NCBIfam" id="TIGR00172">
    <property type="entry name" value="maf"/>
    <property type="match status" value="1"/>
</dbReference>
<name>A0A2G4R6K4_9BACT</name>
<reference evidence="4 7" key="4">
    <citation type="journal article" date="2021" name="Syst. Appl. Microbiol.">
        <title>nCampylobacter vulpis sp. nov. isolated from wild red foxes.</title>
        <authorList>
            <person name="Parisi A."/>
            <person name="Chiara M."/>
            <person name="Caffara M."/>
            <person name="Mion D."/>
            <person name="Miller W.G."/>
            <person name="Caruso M."/>
            <person name="Manzari C."/>
            <person name="Florio D."/>
            <person name="Capozzi L."/>
            <person name="D'Erchia A.M."/>
            <person name="Manzulli V."/>
            <person name="Zanoni R.G."/>
        </authorList>
    </citation>
    <scope>NUCLEOTIDE SEQUENCE [LARGE SCALE GENOMIC DNA]</scope>
    <source>
        <strain evidence="4 7">52/13</strain>
    </source>
</reference>